<dbReference type="Proteomes" id="UP001366060">
    <property type="component" value="Unassembled WGS sequence"/>
</dbReference>
<keyword evidence="6" id="KW-0812">Transmembrane</keyword>
<dbReference type="InterPro" id="IPR003660">
    <property type="entry name" value="HAMP_dom"/>
</dbReference>
<feature type="domain" description="Methyl-accepting transducer" evidence="7">
    <location>
        <begin position="363"/>
        <end position="599"/>
    </location>
</feature>
<evidence type="ECO:0000259" key="7">
    <source>
        <dbReference type="PROSITE" id="PS50111"/>
    </source>
</evidence>
<dbReference type="PANTHER" id="PTHR32089">
    <property type="entry name" value="METHYL-ACCEPTING CHEMOTAXIS PROTEIN MCPB"/>
    <property type="match status" value="1"/>
</dbReference>
<feature type="coiled-coil region" evidence="5">
    <location>
        <begin position="434"/>
        <end position="461"/>
    </location>
</feature>
<keyword evidence="10" id="KW-1185">Reference proteome</keyword>
<name>A0ABU9HGQ0_9GAMM</name>
<proteinExistence type="inferred from homology"/>
<evidence type="ECO:0000259" key="8">
    <source>
        <dbReference type="PROSITE" id="PS50885"/>
    </source>
</evidence>
<feature type="domain" description="HAMP" evidence="8">
    <location>
        <begin position="304"/>
        <end position="358"/>
    </location>
</feature>
<dbReference type="EMBL" id="JBAKBA010000068">
    <property type="protein sequence ID" value="MEL0660926.1"/>
    <property type="molecule type" value="Genomic_DNA"/>
</dbReference>
<protein>
    <submittedName>
        <fullName evidence="9">Methyl-accepting chemotaxis protein</fullName>
    </submittedName>
</protein>
<dbReference type="Gene3D" id="1.10.287.950">
    <property type="entry name" value="Methyl-accepting chemotaxis protein"/>
    <property type="match status" value="1"/>
</dbReference>
<evidence type="ECO:0000313" key="10">
    <source>
        <dbReference type="Proteomes" id="UP001366060"/>
    </source>
</evidence>
<evidence type="ECO:0000256" key="1">
    <source>
        <dbReference type="ARBA" id="ARBA00004370"/>
    </source>
</evidence>
<dbReference type="PANTHER" id="PTHR32089:SF55">
    <property type="entry name" value="METHYL ACCEPTING SENSORY TRANSDUCER WITH CACHE_2 SMALL MOLECULE BINDING DOMAIN"/>
    <property type="match status" value="1"/>
</dbReference>
<keyword evidence="2 4" id="KW-0807">Transducer</keyword>
<dbReference type="SUPFAM" id="SSF58104">
    <property type="entry name" value="Methyl-accepting chemotaxis protein (MCP) signaling domain"/>
    <property type="match status" value="1"/>
</dbReference>
<dbReference type="SMART" id="SM00304">
    <property type="entry name" value="HAMP"/>
    <property type="match status" value="1"/>
</dbReference>
<dbReference type="CDD" id="cd11386">
    <property type="entry name" value="MCP_signal"/>
    <property type="match status" value="1"/>
</dbReference>
<reference evidence="9 10" key="1">
    <citation type="submission" date="2024-02" db="EMBL/GenBank/DDBJ databases">
        <title>Bacteria isolated from the canopy kelp, Nereocystis luetkeana.</title>
        <authorList>
            <person name="Pfister C.A."/>
            <person name="Younker I.T."/>
            <person name="Light S.H."/>
        </authorList>
    </citation>
    <scope>NUCLEOTIDE SEQUENCE [LARGE SCALE GENOMIC DNA]</scope>
    <source>
        <strain evidence="9 10">TI.2.07</strain>
    </source>
</reference>
<feature type="transmembrane region" description="Helical" evidence="6">
    <location>
        <begin position="284"/>
        <end position="304"/>
    </location>
</feature>
<accession>A0ABU9HGQ0</accession>
<evidence type="ECO:0000256" key="2">
    <source>
        <dbReference type="ARBA" id="ARBA00023224"/>
    </source>
</evidence>
<comment type="subcellular location">
    <subcellularLocation>
        <location evidence="1">Membrane</location>
    </subcellularLocation>
</comment>
<dbReference type="CDD" id="cd18774">
    <property type="entry name" value="PDC2_HK_sensor"/>
    <property type="match status" value="1"/>
</dbReference>
<organism evidence="9 10">
    <name type="scientific">Psychromonas arctica</name>
    <dbReference type="NCBI Taxonomy" id="168275"/>
    <lineage>
        <taxon>Bacteria</taxon>
        <taxon>Pseudomonadati</taxon>
        <taxon>Pseudomonadota</taxon>
        <taxon>Gammaproteobacteria</taxon>
        <taxon>Alteromonadales</taxon>
        <taxon>Psychromonadaceae</taxon>
        <taxon>Psychromonas</taxon>
    </lineage>
</organism>
<keyword evidence="6" id="KW-1133">Transmembrane helix</keyword>
<comment type="similarity">
    <text evidence="3">Belongs to the methyl-accepting chemotaxis (MCP) protein family.</text>
</comment>
<feature type="transmembrane region" description="Helical" evidence="6">
    <location>
        <begin position="9"/>
        <end position="30"/>
    </location>
</feature>
<keyword evidence="6" id="KW-0472">Membrane</keyword>
<dbReference type="Gene3D" id="3.30.450.20">
    <property type="entry name" value="PAS domain"/>
    <property type="match status" value="2"/>
</dbReference>
<evidence type="ECO:0000313" key="9">
    <source>
        <dbReference type="EMBL" id="MEL0660926.1"/>
    </source>
</evidence>
<dbReference type="Pfam" id="PF00672">
    <property type="entry name" value="HAMP"/>
    <property type="match status" value="1"/>
</dbReference>
<comment type="caution">
    <text evidence="9">The sequence shown here is derived from an EMBL/GenBank/DDBJ whole genome shotgun (WGS) entry which is preliminary data.</text>
</comment>
<gene>
    <name evidence="9" type="ORF">V6255_17485</name>
</gene>
<dbReference type="PROSITE" id="PS50111">
    <property type="entry name" value="CHEMOTAXIS_TRANSDUC_2"/>
    <property type="match status" value="1"/>
</dbReference>
<dbReference type="RefSeq" id="WP_341629293.1">
    <property type="nucleotide sequence ID" value="NZ_JBAKBA010000068.1"/>
</dbReference>
<dbReference type="Pfam" id="PF00015">
    <property type="entry name" value="MCPsignal"/>
    <property type="match status" value="1"/>
</dbReference>
<dbReference type="SMART" id="SM00283">
    <property type="entry name" value="MA"/>
    <property type="match status" value="1"/>
</dbReference>
<evidence type="ECO:0000256" key="3">
    <source>
        <dbReference type="ARBA" id="ARBA00029447"/>
    </source>
</evidence>
<dbReference type="CDD" id="cd06225">
    <property type="entry name" value="HAMP"/>
    <property type="match status" value="1"/>
</dbReference>
<keyword evidence="5" id="KW-0175">Coiled coil</keyword>
<dbReference type="InterPro" id="IPR004089">
    <property type="entry name" value="MCPsignal_dom"/>
</dbReference>
<sequence length="637" mass="69417">MSKLGFKNILIVVITGLLILALGITCYISINKLEETTKTTLINNIISSSQYEANNIKSYIASYSSPVTHLAELYKTNNYQTGHEKYMMLTKTVSGISKITLGLDDGRSYTSRESKSFPGGIGIPSKYDPRTRSWYQLGKQSTDLKLSDVFATKEGALLLLAVHSIDGGVLASDVRLTYLQTLVEGVNIADDDIAILVDHKGMVLASTSEIAKPQEQVQDIEDLSDFSAKMFNQERIIEDIKLDGKPSVMVSTSVQLEGSEPWYLMVAVKDEVAFSAVSDATWELFFWVLIIAVLFIFILILVLNRIYQPVIALKTLIGNLSDGSGDLTQRLAVNSKDDLGQIAMNVNAFIETLQLMMLDVKRVSGRLSEGVEVLKNHSDKSADILSQHQQETEQVVTAVEELSVTAEMVANNAQETAQFTQEANNSGETSKGIIANAQVSLQRLSKEVENATVNVANMSQETQDISSILSVIGAIADQTNLLALNAAIEAARAGEQGRGFAVVADEVRALAARTQTSTGEVESALVKLQHESTSVVSSIGSTRETSQQTVTEAASVADSLEVMSGFVSKINDLSNQIASSAHEQNSVIREVSQNMSRIHNIVQELTTTGANVNEETHHIHEVNNQLHSIVDRFKLEK</sequence>
<dbReference type="PROSITE" id="PS50885">
    <property type="entry name" value="HAMP"/>
    <property type="match status" value="1"/>
</dbReference>
<evidence type="ECO:0000256" key="5">
    <source>
        <dbReference type="SAM" id="Coils"/>
    </source>
</evidence>
<evidence type="ECO:0000256" key="4">
    <source>
        <dbReference type="PROSITE-ProRule" id="PRU00284"/>
    </source>
</evidence>
<evidence type="ECO:0000256" key="6">
    <source>
        <dbReference type="SAM" id="Phobius"/>
    </source>
</evidence>